<proteinExistence type="inferred from homology"/>
<keyword evidence="3" id="KW-0408">Iron</keyword>
<evidence type="ECO:0000259" key="6">
    <source>
        <dbReference type="Pfam" id="PF00920"/>
    </source>
</evidence>
<evidence type="ECO:0000313" key="8">
    <source>
        <dbReference type="EMBL" id="QDT62819.1"/>
    </source>
</evidence>
<dbReference type="InterPro" id="IPR037237">
    <property type="entry name" value="IlvD/EDD_N"/>
</dbReference>
<dbReference type="AlphaFoldDB" id="A0A517T363"/>
<dbReference type="RefSeq" id="WP_145258639.1">
    <property type="nucleotide sequence ID" value="NZ_CP036316.1"/>
</dbReference>
<dbReference type="Proteomes" id="UP000319976">
    <property type="component" value="Chromosome"/>
</dbReference>
<evidence type="ECO:0000256" key="3">
    <source>
        <dbReference type="ARBA" id="ARBA00023004"/>
    </source>
</evidence>
<evidence type="ECO:0000313" key="9">
    <source>
        <dbReference type="Proteomes" id="UP000319976"/>
    </source>
</evidence>
<name>A0A517T363_9PLAN</name>
<evidence type="ECO:0000256" key="1">
    <source>
        <dbReference type="ARBA" id="ARBA00006486"/>
    </source>
</evidence>
<evidence type="ECO:0000259" key="7">
    <source>
        <dbReference type="Pfam" id="PF24877"/>
    </source>
</evidence>
<gene>
    <name evidence="8" type="primary">ilvD_1</name>
    <name evidence="8" type="ORF">V22_00170</name>
</gene>
<dbReference type="OrthoDB" id="9807077at2"/>
<dbReference type="InterPro" id="IPR042096">
    <property type="entry name" value="Dihydro-acid_dehy_C"/>
</dbReference>
<dbReference type="InterPro" id="IPR000581">
    <property type="entry name" value="ILV_EDD_N"/>
</dbReference>
<dbReference type="SUPFAM" id="SSF52016">
    <property type="entry name" value="LeuD/IlvD-like"/>
    <property type="match status" value="1"/>
</dbReference>
<dbReference type="EC" id="4.2.1.9" evidence="8"/>
<evidence type="ECO:0000256" key="4">
    <source>
        <dbReference type="ARBA" id="ARBA00023014"/>
    </source>
</evidence>
<keyword evidence="5 8" id="KW-0456">Lyase</keyword>
<dbReference type="PANTHER" id="PTHR21000">
    <property type="entry name" value="DIHYDROXY-ACID DEHYDRATASE DAD"/>
    <property type="match status" value="1"/>
</dbReference>
<dbReference type="Pfam" id="PF24877">
    <property type="entry name" value="ILV_EDD_C"/>
    <property type="match status" value="1"/>
</dbReference>
<evidence type="ECO:0000256" key="5">
    <source>
        <dbReference type="ARBA" id="ARBA00023239"/>
    </source>
</evidence>
<feature type="domain" description="Dihydroxy-acid/6-phosphogluconate dehydratase N-terminal" evidence="6">
    <location>
        <begin position="37"/>
        <end position="354"/>
    </location>
</feature>
<dbReference type="PROSITE" id="PS00886">
    <property type="entry name" value="ILVD_EDD_1"/>
    <property type="match status" value="1"/>
</dbReference>
<comment type="similarity">
    <text evidence="1">Belongs to the IlvD/Edd family.</text>
</comment>
<dbReference type="EMBL" id="CP036316">
    <property type="protein sequence ID" value="QDT62819.1"/>
    <property type="molecule type" value="Genomic_DNA"/>
</dbReference>
<dbReference type="GO" id="GO:0051536">
    <property type="term" value="F:iron-sulfur cluster binding"/>
    <property type="evidence" value="ECO:0007669"/>
    <property type="project" value="UniProtKB-KW"/>
</dbReference>
<accession>A0A517T363</accession>
<dbReference type="InterPro" id="IPR056740">
    <property type="entry name" value="ILV_EDD_C"/>
</dbReference>
<evidence type="ECO:0000256" key="2">
    <source>
        <dbReference type="ARBA" id="ARBA00022723"/>
    </source>
</evidence>
<dbReference type="SUPFAM" id="SSF143975">
    <property type="entry name" value="IlvD/EDD N-terminal domain-like"/>
    <property type="match status" value="1"/>
</dbReference>
<dbReference type="GO" id="GO:0046872">
    <property type="term" value="F:metal ion binding"/>
    <property type="evidence" value="ECO:0007669"/>
    <property type="project" value="UniProtKB-KW"/>
</dbReference>
<sequence length="563" mass="59315">MTTPPLNWNSRQLTQGTQRGVRAFYYGLGFGTEDFDKPQIAIGTPLLDGNLCNMHAHELAMLIAQGCRDAGMIGFAFGTPAVSDNITQGHAGGAASLVSRNIIADCAEMVTTSHCYDALVGLHCCDKNGPGFAMALARMNCPGLIVSGGSIRPGCHKGADTSILDVYDSQAAAAVGNMSQDEADEILRTACPGAGGCGIAASFNTWGLAMEAIGLMPPFSSSHLAEGKDKRSECARIGDLVKGLLESNLRPRDILTKEAFQNAMTMIAAAGGSTNGVLHLMALAHEAKVDFTLRDVQAICRKTPVLCSFAPRGKRTMADLQKLGGTPVLIKYFIKAGLLNGDCITVTGKTLSENVADVPDFEDLPADQDLIAPLDKPFKNRADIAVCFGNLAPDGIVFKVSSMESPQFKGNAMCFDDPDAIVKAANAGEILPGTVVVLRYMGPVAAGMPEVLVATSALATPELDGKVAFLSDTRVSGVSHGAIGVHCAPEASLGGPIALVRRGDQIEFDLLAGTIQLDVTDEELKSRHKDWMLHPSPQTEQPSYLRQFTKTVGQANIGCVPVV</sequence>
<dbReference type="GO" id="GO:0009082">
    <property type="term" value="P:branched-chain amino acid biosynthetic process"/>
    <property type="evidence" value="ECO:0007669"/>
    <property type="project" value="TreeGrafter"/>
</dbReference>
<keyword evidence="9" id="KW-1185">Reference proteome</keyword>
<reference evidence="8 9" key="1">
    <citation type="submission" date="2019-02" db="EMBL/GenBank/DDBJ databases">
        <title>Deep-cultivation of Planctomycetes and their phenomic and genomic characterization uncovers novel biology.</title>
        <authorList>
            <person name="Wiegand S."/>
            <person name="Jogler M."/>
            <person name="Boedeker C."/>
            <person name="Pinto D."/>
            <person name="Vollmers J."/>
            <person name="Rivas-Marin E."/>
            <person name="Kohn T."/>
            <person name="Peeters S.H."/>
            <person name="Heuer A."/>
            <person name="Rast P."/>
            <person name="Oberbeckmann S."/>
            <person name="Bunk B."/>
            <person name="Jeske O."/>
            <person name="Meyerdierks A."/>
            <person name="Storesund J.E."/>
            <person name="Kallscheuer N."/>
            <person name="Luecker S."/>
            <person name="Lage O.M."/>
            <person name="Pohl T."/>
            <person name="Merkel B.J."/>
            <person name="Hornburger P."/>
            <person name="Mueller R.-W."/>
            <person name="Bruemmer F."/>
            <person name="Labrenz M."/>
            <person name="Spormann A.M."/>
            <person name="Op den Camp H."/>
            <person name="Overmann J."/>
            <person name="Amann R."/>
            <person name="Jetten M.S.M."/>
            <person name="Mascher T."/>
            <person name="Medema M.H."/>
            <person name="Devos D.P."/>
            <person name="Kaster A.-K."/>
            <person name="Ovreas L."/>
            <person name="Rohde M."/>
            <person name="Galperin M.Y."/>
            <person name="Jogler C."/>
        </authorList>
    </citation>
    <scope>NUCLEOTIDE SEQUENCE [LARGE SCALE GENOMIC DNA]</scope>
    <source>
        <strain evidence="8 9">V22</strain>
    </source>
</reference>
<dbReference type="GO" id="GO:0004160">
    <property type="term" value="F:dihydroxy-acid dehydratase activity"/>
    <property type="evidence" value="ECO:0007669"/>
    <property type="project" value="UniProtKB-EC"/>
</dbReference>
<dbReference type="PANTHER" id="PTHR21000:SF5">
    <property type="entry name" value="DIHYDROXY-ACID DEHYDRATASE, MITOCHONDRIAL"/>
    <property type="match status" value="1"/>
</dbReference>
<feature type="domain" description="Dihydroxy-acid/6-phosphogluconate dehydratase C-terminal" evidence="7">
    <location>
        <begin position="370"/>
        <end position="559"/>
    </location>
</feature>
<dbReference type="KEGG" id="chya:V22_00170"/>
<dbReference type="Pfam" id="PF00920">
    <property type="entry name" value="ILVD_EDD_N"/>
    <property type="match status" value="1"/>
</dbReference>
<keyword evidence="4" id="KW-0411">Iron-sulfur</keyword>
<protein>
    <submittedName>
        <fullName evidence="8">Dihydroxy-acid dehydratase</fullName>
        <ecNumber evidence="8">4.2.1.9</ecNumber>
    </submittedName>
</protein>
<dbReference type="Gene3D" id="3.50.30.80">
    <property type="entry name" value="IlvD/EDD C-terminal domain-like"/>
    <property type="match status" value="1"/>
</dbReference>
<organism evidence="8 9">
    <name type="scientific">Calycomorphotria hydatis</name>
    <dbReference type="NCBI Taxonomy" id="2528027"/>
    <lineage>
        <taxon>Bacteria</taxon>
        <taxon>Pseudomonadati</taxon>
        <taxon>Planctomycetota</taxon>
        <taxon>Planctomycetia</taxon>
        <taxon>Planctomycetales</taxon>
        <taxon>Planctomycetaceae</taxon>
        <taxon>Calycomorphotria</taxon>
    </lineage>
</organism>
<dbReference type="InterPro" id="IPR020558">
    <property type="entry name" value="DiOHA_6PGluconate_deHydtase_CS"/>
</dbReference>
<keyword evidence="2" id="KW-0479">Metal-binding</keyword>
<dbReference type="InterPro" id="IPR050165">
    <property type="entry name" value="DHAD_IlvD/Edd"/>
</dbReference>
<dbReference type="FunFam" id="3.50.30.80:FF:000001">
    <property type="entry name" value="Dihydroxy-acid dehydratase"/>
    <property type="match status" value="1"/>
</dbReference>